<feature type="transmembrane region" description="Helical" evidence="9">
    <location>
        <begin position="122"/>
        <end position="140"/>
    </location>
</feature>
<dbReference type="InterPro" id="IPR007387">
    <property type="entry name" value="TRAP_DctQ"/>
</dbReference>
<comment type="caution">
    <text evidence="11">The sequence shown here is derived from an EMBL/GenBank/DDBJ whole genome shotgun (WGS) entry which is preliminary data.</text>
</comment>
<dbReference type="EMBL" id="QHHQ01000001">
    <property type="protein sequence ID" value="RAI04155.1"/>
    <property type="molecule type" value="Genomic_DNA"/>
</dbReference>
<evidence type="ECO:0000256" key="6">
    <source>
        <dbReference type="ARBA" id="ARBA00022989"/>
    </source>
</evidence>
<feature type="transmembrane region" description="Helical" evidence="9">
    <location>
        <begin position="48"/>
        <end position="69"/>
    </location>
</feature>
<dbReference type="GO" id="GO:0022857">
    <property type="term" value="F:transmembrane transporter activity"/>
    <property type="evidence" value="ECO:0007669"/>
    <property type="project" value="UniProtKB-UniRule"/>
</dbReference>
<evidence type="ECO:0000256" key="4">
    <source>
        <dbReference type="ARBA" id="ARBA00022519"/>
    </source>
</evidence>
<reference evidence="11 12" key="1">
    <citation type="submission" date="2018-05" db="EMBL/GenBank/DDBJ databases">
        <title>Acuticoccus sediminis sp. nov., isolated from deep-sea sediment of Indian Ocean.</title>
        <authorList>
            <person name="Liu X."/>
            <person name="Lai Q."/>
            <person name="Du Y."/>
            <person name="Sun F."/>
            <person name="Zhang X."/>
            <person name="Wang S."/>
            <person name="Shao Z."/>
        </authorList>
    </citation>
    <scope>NUCLEOTIDE SEQUENCE [LARGE SCALE GENOMIC DNA]</scope>
    <source>
        <strain evidence="11 12">PTG4-2</strain>
    </source>
</reference>
<evidence type="ECO:0000256" key="3">
    <source>
        <dbReference type="ARBA" id="ARBA00022475"/>
    </source>
</evidence>
<dbReference type="GO" id="GO:0015740">
    <property type="term" value="P:C4-dicarboxylate transport"/>
    <property type="evidence" value="ECO:0007669"/>
    <property type="project" value="TreeGrafter"/>
</dbReference>
<keyword evidence="7 9" id="KW-0472">Membrane</keyword>
<keyword evidence="5 9" id="KW-0812">Transmembrane</keyword>
<organism evidence="11 12">
    <name type="scientific">Acuticoccus sediminis</name>
    <dbReference type="NCBI Taxonomy" id="2184697"/>
    <lineage>
        <taxon>Bacteria</taxon>
        <taxon>Pseudomonadati</taxon>
        <taxon>Pseudomonadota</taxon>
        <taxon>Alphaproteobacteria</taxon>
        <taxon>Hyphomicrobiales</taxon>
        <taxon>Amorphaceae</taxon>
        <taxon>Acuticoccus</taxon>
    </lineage>
</organism>
<evidence type="ECO:0000256" key="7">
    <source>
        <dbReference type="ARBA" id="ARBA00023136"/>
    </source>
</evidence>
<evidence type="ECO:0000259" key="10">
    <source>
        <dbReference type="Pfam" id="PF04290"/>
    </source>
</evidence>
<feature type="domain" description="Tripartite ATP-independent periplasmic transporters DctQ component" evidence="10">
    <location>
        <begin position="20"/>
        <end position="139"/>
    </location>
</feature>
<keyword evidence="4 9" id="KW-0997">Cell inner membrane</keyword>
<protein>
    <recommendedName>
        <fullName evidence="9">TRAP transporter small permease protein</fullName>
    </recommendedName>
</protein>
<evidence type="ECO:0000256" key="9">
    <source>
        <dbReference type="RuleBase" id="RU369079"/>
    </source>
</evidence>
<dbReference type="GO" id="GO:0005886">
    <property type="term" value="C:plasma membrane"/>
    <property type="evidence" value="ECO:0007669"/>
    <property type="project" value="UniProtKB-SubCell"/>
</dbReference>
<feature type="transmembrane region" description="Helical" evidence="9">
    <location>
        <begin position="7"/>
        <end position="28"/>
    </location>
</feature>
<name>A0A8B2P136_9HYPH</name>
<dbReference type="PANTHER" id="PTHR35011:SF2">
    <property type="entry name" value="2,3-DIKETO-L-GULONATE TRAP TRANSPORTER SMALL PERMEASE PROTEIN YIAM"/>
    <property type="match status" value="1"/>
</dbReference>
<evidence type="ECO:0000256" key="2">
    <source>
        <dbReference type="ARBA" id="ARBA00022448"/>
    </source>
</evidence>
<evidence type="ECO:0000256" key="5">
    <source>
        <dbReference type="ARBA" id="ARBA00022692"/>
    </source>
</evidence>
<accession>A0A8B2P136</accession>
<keyword evidence="12" id="KW-1185">Reference proteome</keyword>
<comment type="similarity">
    <text evidence="8 9">Belongs to the TRAP transporter small permease family.</text>
</comment>
<dbReference type="InterPro" id="IPR055348">
    <property type="entry name" value="DctQ"/>
</dbReference>
<comment type="function">
    <text evidence="9">Part of the tripartite ATP-independent periplasmic (TRAP) transport system.</text>
</comment>
<keyword evidence="3" id="KW-1003">Cell membrane</keyword>
<evidence type="ECO:0000256" key="1">
    <source>
        <dbReference type="ARBA" id="ARBA00004429"/>
    </source>
</evidence>
<keyword evidence="2 9" id="KW-0813">Transport</keyword>
<feature type="transmembrane region" description="Helical" evidence="9">
    <location>
        <begin position="81"/>
        <end position="102"/>
    </location>
</feature>
<keyword evidence="6 9" id="KW-1133">Transmembrane helix</keyword>
<dbReference type="Pfam" id="PF04290">
    <property type="entry name" value="DctQ"/>
    <property type="match status" value="1"/>
</dbReference>
<evidence type="ECO:0000313" key="11">
    <source>
        <dbReference type="EMBL" id="RAI04155.1"/>
    </source>
</evidence>
<proteinExistence type="inferred from homology"/>
<dbReference type="Proteomes" id="UP000249590">
    <property type="component" value="Unassembled WGS sequence"/>
</dbReference>
<dbReference type="PANTHER" id="PTHR35011">
    <property type="entry name" value="2,3-DIKETO-L-GULONATE TRAP TRANSPORTER SMALL PERMEASE PROTEIN YIAM"/>
    <property type="match status" value="1"/>
</dbReference>
<comment type="subcellular location">
    <subcellularLocation>
        <location evidence="1 9">Cell inner membrane</location>
        <topology evidence="1 9">Multi-pass membrane protein</topology>
    </subcellularLocation>
</comment>
<evidence type="ECO:0000256" key="8">
    <source>
        <dbReference type="ARBA" id="ARBA00038436"/>
    </source>
</evidence>
<sequence length="162" mass="17978">MADWTAAGMAAVLTVVFAVMIALVFLQVVDRFVPWFSYFWTEEVVRILLVWSVMMGLPVVLYIHGEIIVDILPLPPKATIWRLRLATLLGAIFLGFLAWYGYAYAARSVNFMLPTLGISRAWVYAPIPLGAALGIIALLFRRESGADAYPTQMGDDNPVLPT</sequence>
<comment type="subunit">
    <text evidence="9">The complex comprises the extracytoplasmic solute receptor protein and the two transmembrane proteins.</text>
</comment>
<dbReference type="AlphaFoldDB" id="A0A8B2P136"/>
<gene>
    <name evidence="11" type="ORF">DLJ53_06810</name>
</gene>
<evidence type="ECO:0000313" key="12">
    <source>
        <dbReference type="Proteomes" id="UP000249590"/>
    </source>
</evidence>